<comment type="caution">
    <text evidence="3">The sequence shown here is derived from an EMBL/GenBank/DDBJ whole genome shotgun (WGS) entry which is preliminary data.</text>
</comment>
<dbReference type="Proteomes" id="UP000749646">
    <property type="component" value="Unassembled WGS sequence"/>
</dbReference>
<feature type="region of interest" description="Disordered" evidence="1">
    <location>
        <begin position="1"/>
        <end position="23"/>
    </location>
</feature>
<organism evidence="3 4">
    <name type="scientific">Modicella reniformis</name>
    <dbReference type="NCBI Taxonomy" id="1440133"/>
    <lineage>
        <taxon>Eukaryota</taxon>
        <taxon>Fungi</taxon>
        <taxon>Fungi incertae sedis</taxon>
        <taxon>Mucoromycota</taxon>
        <taxon>Mortierellomycotina</taxon>
        <taxon>Mortierellomycetes</taxon>
        <taxon>Mortierellales</taxon>
        <taxon>Mortierellaceae</taxon>
        <taxon>Modicella</taxon>
    </lineage>
</organism>
<feature type="compositionally biased region" description="Low complexity" evidence="1">
    <location>
        <begin position="1"/>
        <end position="20"/>
    </location>
</feature>
<feature type="region of interest" description="Disordered" evidence="1">
    <location>
        <begin position="177"/>
        <end position="198"/>
    </location>
</feature>
<proteinExistence type="predicted"/>
<dbReference type="OrthoDB" id="8625101at2759"/>
<evidence type="ECO:0000313" key="4">
    <source>
        <dbReference type="Proteomes" id="UP000749646"/>
    </source>
</evidence>
<keyword evidence="4" id="KW-1185">Reference proteome</keyword>
<evidence type="ECO:0000256" key="1">
    <source>
        <dbReference type="SAM" id="MobiDB-lite"/>
    </source>
</evidence>
<dbReference type="InterPro" id="IPR051506">
    <property type="entry name" value="ATOS_Transcription_Regulators"/>
</dbReference>
<reference evidence="3" key="1">
    <citation type="journal article" date="2020" name="Fungal Divers.">
        <title>Resolving the Mortierellaceae phylogeny through synthesis of multi-gene phylogenetics and phylogenomics.</title>
        <authorList>
            <person name="Vandepol N."/>
            <person name="Liber J."/>
            <person name="Desiro A."/>
            <person name="Na H."/>
            <person name="Kennedy M."/>
            <person name="Barry K."/>
            <person name="Grigoriev I.V."/>
            <person name="Miller A.N."/>
            <person name="O'Donnell K."/>
            <person name="Stajich J.E."/>
            <person name="Bonito G."/>
        </authorList>
    </citation>
    <scope>NUCLEOTIDE SEQUENCE</scope>
    <source>
        <strain evidence="3">MES-2147</strain>
    </source>
</reference>
<accession>A0A9P6INQ8</accession>
<evidence type="ECO:0000313" key="3">
    <source>
        <dbReference type="EMBL" id="KAF9941916.1"/>
    </source>
</evidence>
<dbReference type="PANTHER" id="PTHR13199">
    <property type="entry name" value="GH03947P"/>
    <property type="match status" value="1"/>
</dbReference>
<dbReference type="AlphaFoldDB" id="A0A9P6INQ8"/>
<evidence type="ECO:0000259" key="2">
    <source>
        <dbReference type="Pfam" id="PF13889"/>
    </source>
</evidence>
<dbReference type="InterPro" id="IPR033473">
    <property type="entry name" value="Atos-like_C"/>
</dbReference>
<gene>
    <name evidence="3" type="ORF">BGZ65_000745</name>
</gene>
<dbReference type="EMBL" id="JAAAHW010009387">
    <property type="protein sequence ID" value="KAF9941916.1"/>
    <property type="molecule type" value="Genomic_DNA"/>
</dbReference>
<dbReference type="PANTHER" id="PTHR13199:SF11">
    <property type="entry name" value="PROTEIN ATOSSA"/>
    <property type="match status" value="1"/>
</dbReference>
<name>A0A9P6INQ8_9FUNG</name>
<sequence length="404" mass="43920">MSHNSGTSSLSHSQSLAHSLPTTQDDPILPYVGNLDLDSAFRGSRRFARMPGGMRIPLRGQVQVMIKNPNKTLVKVFLVPYDFMDMPAGTKTFLRQKYYSTGLGVGPVLSSSNNNNNNSTNGGRTLRYAIHLQFCSPAPGFVYLYRSIRVVFANRVPDGKESLRVVLEGLGLGSRTIENTRANPTPTTPVASAESGNATLPAPKKLEERYVKMRKGEVSFCSSKKKMDQSVVMDMSMDVDLLHSSSRGLGLGLDQDYSSPSHSHGLYETSSGYRCQPQLHFDGQLIQGNVQDGPSMNKRTLNPMGMEQHTSPFRLAPGSGRTGTSRLLDSSMDGVVEGFKKEDDEYKSIPSGVLIGHMAAGGSPKRGSSLDSSPLPTLYHSKESGYRYGSGALVHKEKSHILGI</sequence>
<dbReference type="Pfam" id="PF13889">
    <property type="entry name" value="Chromosome_seg"/>
    <property type="match status" value="1"/>
</dbReference>
<protein>
    <recommendedName>
        <fullName evidence="2">Atos-like C-terminal domain-containing protein</fullName>
    </recommendedName>
</protein>
<feature type="domain" description="Atos-like C-terminal" evidence="2">
    <location>
        <begin position="125"/>
        <end position="168"/>
    </location>
</feature>